<evidence type="ECO:0000313" key="70">
    <source>
        <dbReference type="EMBL" id="PVL85196.1"/>
    </source>
</evidence>
<evidence type="ECO:0000313" key="48">
    <source>
        <dbReference type="EMBL" id="HAB5771805.1"/>
    </source>
</evidence>
<evidence type="ECO:0000313" key="60">
    <source>
        <dbReference type="EMBL" id="HAE1606519.1"/>
    </source>
</evidence>
<dbReference type="EMBL" id="AALOGT010000042">
    <property type="protein sequence ID" value="EDB6499953.1"/>
    <property type="molecule type" value="Genomic_DNA"/>
</dbReference>
<evidence type="ECO:0000313" key="53">
    <source>
        <dbReference type="EMBL" id="HAD9848012.1"/>
    </source>
</evidence>
<dbReference type="EMBL" id="DAAFUE010000009">
    <property type="protein sequence ID" value="HAB1571694.1"/>
    <property type="molecule type" value="Genomic_DNA"/>
</dbReference>
<dbReference type="EMBL" id="DAAHEN010000028">
    <property type="protein sequence ID" value="HAB5771805.1"/>
    <property type="molecule type" value="Genomic_DNA"/>
</dbReference>
<dbReference type="EMBL" id="DAAQXW010000042">
    <property type="protein sequence ID" value="HAE1324503.1"/>
    <property type="molecule type" value="Genomic_DNA"/>
</dbReference>
<dbReference type="Proteomes" id="UP000839928">
    <property type="component" value="Unassembled WGS sequence"/>
</dbReference>
<dbReference type="EMBL" id="AAGUFA010000050">
    <property type="protein sequence ID" value="EBS0219478.1"/>
    <property type="molecule type" value="Genomic_DNA"/>
</dbReference>
<evidence type="ECO:0000313" key="38">
    <source>
        <dbReference type="EMBL" id="HAB2372291.1"/>
    </source>
</evidence>
<evidence type="ECO:0000313" key="19">
    <source>
        <dbReference type="EMBL" id="ECB6029124.1"/>
    </source>
</evidence>
<dbReference type="EMBL" id="DAASRO010000007">
    <property type="protein sequence ID" value="HAE6728915.1"/>
    <property type="molecule type" value="Genomic_DNA"/>
</dbReference>
<evidence type="ECO:0000259" key="2">
    <source>
        <dbReference type="Pfam" id="PF01476"/>
    </source>
</evidence>
<proteinExistence type="predicted"/>
<dbReference type="EMBL" id="DAAGBK010000024">
    <property type="protein sequence ID" value="HAB2372291.1"/>
    <property type="molecule type" value="Genomic_DNA"/>
</dbReference>
<evidence type="ECO:0000313" key="26">
    <source>
        <dbReference type="EMBL" id="EDG5799610.1"/>
    </source>
</evidence>
<dbReference type="EMBL" id="DAAGOV010000008">
    <property type="protein sequence ID" value="HAB3947039.1"/>
    <property type="molecule type" value="Genomic_DNA"/>
</dbReference>
<evidence type="ECO:0000313" key="16">
    <source>
        <dbReference type="EMBL" id="EBZ7020151.1"/>
    </source>
</evidence>
<dbReference type="InterPro" id="IPR018392">
    <property type="entry name" value="LysM"/>
</dbReference>
<evidence type="ECO:0000313" key="32">
    <source>
        <dbReference type="EMBL" id="HAB1571694.1"/>
    </source>
</evidence>
<evidence type="ECO:0000313" key="61">
    <source>
        <dbReference type="EMBL" id="HAE1640352.1"/>
    </source>
</evidence>
<evidence type="ECO:0000313" key="12">
    <source>
        <dbReference type="EMBL" id="EBY1992208.1"/>
    </source>
</evidence>
<comment type="caution">
    <text evidence="70">The sequence shown here is derived from an EMBL/GenBank/DDBJ whole genome shotgun (WGS) entry which is preliminary data.</text>
</comment>
<evidence type="ECO:0000313" key="43">
    <source>
        <dbReference type="EMBL" id="HAB4368495.1"/>
    </source>
</evidence>
<dbReference type="EMBL" id="DAAFWC010000011">
    <property type="protein sequence ID" value="HAB1709795.1"/>
    <property type="molecule type" value="Genomic_DNA"/>
</dbReference>
<dbReference type="EMBL" id="AAKRAK010000032">
    <property type="protein sequence ID" value="ECU7934811.1"/>
    <property type="molecule type" value="Genomic_DNA"/>
</dbReference>
<dbReference type="EMBL" id="QDOG01000044">
    <property type="protein sequence ID" value="PVL85196.1"/>
    <property type="molecule type" value="Genomic_DNA"/>
</dbReference>
<evidence type="ECO:0000313" key="55">
    <source>
        <dbReference type="EMBL" id="HAE0206662.1"/>
    </source>
</evidence>
<dbReference type="EMBL" id="DAAHBC010000174">
    <property type="protein sequence ID" value="HAB5385940.1"/>
    <property type="molecule type" value="Genomic_DNA"/>
</dbReference>
<dbReference type="EMBL" id="DAAQWY010000031">
    <property type="protein sequence ID" value="HAE1221083.1"/>
    <property type="molecule type" value="Genomic_DNA"/>
</dbReference>
<dbReference type="EMBL" id="DAASXW010000046">
    <property type="protein sequence ID" value="HAE7506523.1"/>
    <property type="molecule type" value="Genomic_DNA"/>
</dbReference>
<evidence type="ECO:0000313" key="56">
    <source>
        <dbReference type="EMBL" id="HAE0451771.1"/>
    </source>
</evidence>
<organism evidence="70 71">
    <name type="scientific">Salmonella enterica subsp. enterica serovar Agona</name>
    <dbReference type="NCBI Taxonomy" id="58095"/>
    <lineage>
        <taxon>Bacteria</taxon>
        <taxon>Pseudomonadati</taxon>
        <taxon>Pseudomonadota</taxon>
        <taxon>Gammaproteobacteria</taxon>
        <taxon>Enterobacterales</taxon>
        <taxon>Enterobacteriaceae</taxon>
        <taxon>Salmonella</taxon>
    </lineage>
</organism>
<feature type="transmembrane region" description="Helical" evidence="1">
    <location>
        <begin position="21"/>
        <end position="47"/>
    </location>
</feature>
<evidence type="ECO:0000313" key="42">
    <source>
        <dbReference type="EMBL" id="HAB3947039.1"/>
    </source>
</evidence>
<evidence type="ECO:0000313" key="24">
    <source>
        <dbReference type="EMBL" id="EDC9469852.1"/>
    </source>
</evidence>
<dbReference type="EMBL" id="DAAHHO010000011">
    <property type="protein sequence ID" value="HAB6238187.1"/>
    <property type="molecule type" value="Genomic_DNA"/>
</dbReference>
<evidence type="ECO:0000313" key="45">
    <source>
        <dbReference type="EMBL" id="HAB5022666.1"/>
    </source>
</evidence>
<dbReference type="EMBL" id="AAMEPF010000007">
    <property type="protein sequence ID" value="EDG5621873.1"/>
    <property type="molecule type" value="Genomic_DNA"/>
</dbReference>
<dbReference type="EMBL" id="AAHWZL010000037">
    <property type="protein sequence ID" value="ECB2571493.1"/>
    <property type="molecule type" value="Genomic_DNA"/>
</dbReference>
<dbReference type="EMBL" id="DAAQOM010000008">
    <property type="protein sequence ID" value="HAE0206662.1"/>
    <property type="molecule type" value="Genomic_DNA"/>
</dbReference>
<dbReference type="EMBL" id="DAAGSJ010000052">
    <property type="protein sequence ID" value="HAB4368495.1"/>
    <property type="molecule type" value="Genomic_DNA"/>
</dbReference>
<evidence type="ECO:0000313" key="14">
    <source>
        <dbReference type="EMBL" id="EBY6739658.1"/>
    </source>
</evidence>
<evidence type="ECO:0000313" key="65">
    <source>
        <dbReference type="EMBL" id="HAE7560541.1"/>
    </source>
</evidence>
<dbReference type="EMBL" id="DAAQQN010000032">
    <property type="protein sequence ID" value="HAE0451771.1"/>
    <property type="molecule type" value="Genomic_DNA"/>
</dbReference>
<evidence type="ECO:0000313" key="58">
    <source>
        <dbReference type="EMBL" id="HAE1324503.1"/>
    </source>
</evidence>
<evidence type="ECO:0000313" key="34">
    <source>
        <dbReference type="EMBL" id="HAB1804071.1"/>
    </source>
</evidence>
<evidence type="ECO:0000313" key="25">
    <source>
        <dbReference type="EMBL" id="EDG5621873.1"/>
    </source>
</evidence>
<dbReference type="EMBL" id="AAKNHU010000077">
    <property type="protein sequence ID" value="ECT6086672.1"/>
    <property type="molecule type" value="Genomic_DNA"/>
</dbReference>
<evidence type="ECO:0000313" key="20">
    <source>
        <dbReference type="EMBL" id="ECB6382381.1"/>
    </source>
</evidence>
<dbReference type="EMBL" id="AAHOGD010000076">
    <property type="protein sequence ID" value="EBY5067634.1"/>
    <property type="molecule type" value="Genomic_DNA"/>
</dbReference>
<evidence type="ECO:0000313" key="44">
    <source>
        <dbReference type="EMBL" id="HAB4592408.1"/>
    </source>
</evidence>
<reference evidence="31" key="1">
    <citation type="journal article" date="2018" name="Genome Biol.">
        <title>SKESA: strategic k-mer extension for scrupulous assemblies.</title>
        <authorList>
            <person name="Souvorov A."/>
            <person name="Agarwala R."/>
            <person name="Lipman D.J."/>
        </authorList>
    </citation>
    <scope>NUCLEOTIDE SEQUENCE</scope>
    <source>
        <strain evidence="51">09-3426</strain>
        <strain evidence="66">10-7240</strain>
        <strain evidence="64">10-7243</strain>
        <strain evidence="65">11-5588</strain>
        <strain evidence="67">12-3191</strain>
        <strain evidence="63">13-0431</strain>
        <strain evidence="69">13-2460</strain>
        <strain evidence="62">13-5657</strain>
        <strain evidence="52">CE06.035</strain>
        <strain evidence="68">Salm201708953</strain>
        <strain evidence="31">Salmonella enterica</strain>
        <strain evidence="55">Sam_3440b185-6731-4f40-abe7-826e6475c527</strain>
        <strain evidence="56">Sam_5f569ebd-755b-4147-8429-4678b9c250cc</strain>
        <strain evidence="54">Sam_8b55db79-2e89-45d5-a9a1-8092f0a17964</strain>
        <strain evidence="53">Sam_997f2e98-28ae-496a-bdd7-14b549d092b4</strain>
    </source>
</reference>
<dbReference type="EMBL" id="AAHRZG010000053">
    <property type="protein sequence ID" value="EBZ7020151.1"/>
    <property type="molecule type" value="Genomic_DNA"/>
</dbReference>
<dbReference type="EMBL" id="AAGUBV010000061">
    <property type="protein sequence ID" value="EBR9966499.1"/>
    <property type="molecule type" value="Genomic_DNA"/>
</dbReference>
<evidence type="ECO:0000313" key="47">
    <source>
        <dbReference type="EMBL" id="HAB5526617.1"/>
    </source>
</evidence>
<evidence type="ECO:0000313" key="66">
    <source>
        <dbReference type="EMBL" id="HAE9395017.1"/>
    </source>
</evidence>
<dbReference type="EMBL" id="AAMIHC010000047">
    <property type="protein sequence ID" value="EDH6342713.1"/>
    <property type="molecule type" value="Genomic_DNA"/>
</dbReference>
<keyword evidence="1" id="KW-0812">Transmembrane</keyword>
<sequence length="170" mass="18992">MLMDVAKFIVTDIIISVAAGILKIIIIPVIISDIIVIAVAITFVVILEQLDNEIFHTSNDFKKAIKGGWAVHNQHKGDRGYSSIAKKIGTTQSVLTKLNGVKVIHPGDKLKYKKAHMEQYIPGWLLFTPENIQKQYNIDPTKAQPGHRGDHTYADKIRFTYALIVADESK</sequence>
<evidence type="ECO:0000313" key="46">
    <source>
        <dbReference type="EMBL" id="HAB5385940.1"/>
    </source>
</evidence>
<evidence type="ECO:0000313" key="5">
    <source>
        <dbReference type="EMBL" id="EBQ8903946.1"/>
    </source>
</evidence>
<evidence type="ECO:0000313" key="6">
    <source>
        <dbReference type="EMBL" id="EBR0144902.1"/>
    </source>
</evidence>
<evidence type="ECO:0000313" key="67">
    <source>
        <dbReference type="EMBL" id="HAF0562926.1"/>
    </source>
</evidence>
<evidence type="ECO:0000313" key="63">
    <source>
        <dbReference type="EMBL" id="HAE6728915.1"/>
    </source>
</evidence>
<keyword evidence="1" id="KW-0472">Membrane</keyword>
<accession>A0A2T9HPA6</accession>
<dbReference type="EMBL" id="AAHNKL010000055">
    <property type="protein sequence ID" value="EBY1992208.1"/>
    <property type="molecule type" value="Genomic_DNA"/>
</dbReference>
<dbReference type="RefSeq" id="WP_000928422.1">
    <property type="nucleotide sequence ID" value="NZ_CALNWA010000032.1"/>
</dbReference>
<evidence type="ECO:0000313" key="22">
    <source>
        <dbReference type="EMBL" id="ECU7934811.1"/>
    </source>
</evidence>
<dbReference type="EMBL" id="DAAGNE010000168">
    <property type="protein sequence ID" value="HAB3746439.1"/>
    <property type="molecule type" value="Genomic_DNA"/>
</dbReference>
<evidence type="ECO:0000313" key="15">
    <source>
        <dbReference type="EMBL" id="EBZ4272759.1"/>
    </source>
</evidence>
<evidence type="ECO:0000313" key="8">
    <source>
        <dbReference type="EMBL" id="EBR9966499.1"/>
    </source>
</evidence>
<evidence type="ECO:0000313" key="51">
    <source>
        <dbReference type="EMBL" id="HAC6810071.1"/>
    </source>
</evidence>
<evidence type="ECO:0000313" key="36">
    <source>
        <dbReference type="EMBL" id="HAB1885206.1"/>
    </source>
</evidence>
<reference evidence="3" key="7">
    <citation type="submission" date="2019-05" db="EMBL/GenBank/DDBJ databases">
        <authorList>
            <person name="Ashton P.M."/>
            <person name="Dallman T."/>
            <person name="Nair S."/>
            <person name="De Pinna E."/>
            <person name="Peters T."/>
            <person name="Grant K."/>
        </authorList>
    </citation>
    <scope>NUCLEOTIDE SEQUENCE</scope>
    <source>
        <strain evidence="11">152447</strain>
        <strain evidence="14">178634</strain>
        <strain evidence="8">178666</strain>
        <strain evidence="5">208936</strain>
        <strain evidence="3">240168</strain>
        <strain evidence="10">250819</strain>
        <strain evidence="27">344039</strain>
        <strain evidence="30">352129</strain>
        <strain evidence="20">365830</strain>
        <strain evidence="28">369915</strain>
        <strain evidence="9">423873</strain>
        <strain evidence="6">428140</strain>
        <strain evidence="12">488730</strain>
        <strain evidence="7">535271</strain>
        <strain evidence="13">542153</strain>
        <strain evidence="15">620437</strain>
        <strain evidence="18">676364</strain>
        <strain evidence="19">689000</strain>
        <strain evidence="4">741041</strain>
    </source>
</reference>
<dbReference type="EMBL" id="DAAFWQ010000155">
    <property type="protein sequence ID" value="HAB1827482.1"/>
    <property type="molecule type" value="Genomic_DNA"/>
</dbReference>
<dbReference type="EMBL" id="DAAFXG010000027">
    <property type="protein sequence ID" value="HAB1885206.1"/>
    <property type="molecule type" value="Genomic_DNA"/>
</dbReference>
<dbReference type="EMBL" id="AAMIOU010000006">
    <property type="protein sequence ID" value="EDH7244286.1"/>
    <property type="molecule type" value="Genomic_DNA"/>
</dbReference>
<reference evidence="23" key="3">
    <citation type="submission" date="2018-07" db="EMBL/GenBank/DDBJ databases">
        <authorList>
            <consortium name="GenomeTrakr network: Whole genome sequencing for foodborne pathogen traceback"/>
        </authorList>
    </citation>
    <scope>NUCLEOTIDE SEQUENCE</scope>
    <source>
        <strain evidence="24">ADRDL-16-8871</strain>
        <strain evidence="23">FDA00004800</strain>
        <strain evidence="17">FSIS21923161</strain>
    </source>
</reference>
<dbReference type="EMBL" id="DAASYN010000040">
    <property type="protein sequence ID" value="HAE7560541.1"/>
    <property type="molecule type" value="Genomic_DNA"/>
</dbReference>
<dbReference type="EMBL" id="DAAGXT010000012">
    <property type="protein sequence ID" value="HAB5022666.1"/>
    <property type="molecule type" value="Genomic_DNA"/>
</dbReference>
<evidence type="ECO:0000313" key="68">
    <source>
        <dbReference type="EMBL" id="HAF7242094.1"/>
    </source>
</evidence>
<evidence type="ECO:0000313" key="37">
    <source>
        <dbReference type="EMBL" id="HAB2061436.1"/>
    </source>
</evidence>
<dbReference type="EMBL" id="AAMEQR010000036">
    <property type="protein sequence ID" value="EDG5799610.1"/>
    <property type="molecule type" value="Genomic_DNA"/>
</dbReference>
<dbReference type="EMBL" id="AAGTMP010000040">
    <property type="protein sequence ID" value="EBR8144290.1"/>
    <property type="molecule type" value="Genomic_DNA"/>
</dbReference>
<dbReference type="EMBL" id="AAHORV010000047">
    <property type="protein sequence ID" value="EBY6739658.1"/>
    <property type="molecule type" value="Genomic_DNA"/>
</dbReference>
<evidence type="ECO:0000313" key="71">
    <source>
        <dbReference type="Proteomes" id="UP000245147"/>
    </source>
</evidence>
<dbReference type="Proteomes" id="UP000245147">
    <property type="component" value="Unassembled WGS sequence"/>
</dbReference>
<dbReference type="EMBL" id="AAHYCG010000052">
    <property type="protein sequence ID" value="ECB6029124.1"/>
    <property type="molecule type" value="Genomic_DNA"/>
</dbReference>
<dbReference type="EMBL" id="AAFGSL010000051">
    <property type="protein sequence ID" value="EBF7617072.1"/>
    <property type="molecule type" value="Genomic_DNA"/>
</dbReference>
<dbReference type="EMBL" id="DAARAJ010000006">
    <property type="protein sequence ID" value="HAE1640352.1"/>
    <property type="molecule type" value="Genomic_DNA"/>
</dbReference>
<evidence type="ECO:0000313" key="41">
    <source>
        <dbReference type="EMBL" id="HAB3746439.1"/>
    </source>
</evidence>
<reference evidence="16" key="6">
    <citation type="submission" date="2018-11" db="EMBL/GenBank/DDBJ databases">
        <authorList>
            <consortium name="NARMS: The National Antimicrobial Resistance Monitoring System"/>
        </authorList>
    </citation>
    <scope>NUCLEOTIDE SEQUENCE</scope>
    <source>
        <strain evidence="21">CVM N57313F</strain>
        <strain evidence="16">FSIS11815297</strain>
        <strain evidence="22">FSIS1607168</strain>
    </source>
</reference>
<evidence type="ECO:0000313" key="29">
    <source>
        <dbReference type="EMBL" id="EDH7244286.1"/>
    </source>
</evidence>
<evidence type="ECO:0000313" key="3">
    <source>
        <dbReference type="EMBL" id="EBF7617072.1"/>
    </source>
</evidence>
<evidence type="ECO:0000313" key="31">
    <source>
        <dbReference type="EMBL" id="HAB1021204.1"/>
    </source>
</evidence>
<dbReference type="AlphaFoldDB" id="A0A2T9HPA6"/>
<dbReference type="EMBL" id="AAMJGE010000040">
    <property type="protein sequence ID" value="EDH9232229.1"/>
    <property type="molecule type" value="Genomic_DNA"/>
</dbReference>
<dbReference type="EMBL" id="DAAFPI010000009">
    <property type="protein sequence ID" value="HAB1021204.1"/>
    <property type="molecule type" value="Genomic_DNA"/>
</dbReference>
<evidence type="ECO:0000313" key="4">
    <source>
        <dbReference type="EMBL" id="EBG3096074.1"/>
    </source>
</evidence>
<dbReference type="EMBL" id="DAAHCK010000028">
    <property type="protein sequence ID" value="HAB5526617.1"/>
    <property type="molecule type" value="Genomic_DNA"/>
</dbReference>
<dbReference type="EMBL" id="AAHRCT010000059">
    <property type="protein sequence ID" value="EBZ4272759.1"/>
    <property type="molecule type" value="Genomic_DNA"/>
</dbReference>
<dbReference type="Pfam" id="PF01476">
    <property type="entry name" value="LysM"/>
    <property type="match status" value="1"/>
</dbReference>
<evidence type="ECO:0000313" key="9">
    <source>
        <dbReference type="EMBL" id="EBS0219478.1"/>
    </source>
</evidence>
<keyword evidence="1" id="KW-1133">Transmembrane helix</keyword>
<dbReference type="EMBL" id="AAFIKO010000067">
    <property type="protein sequence ID" value="EBG3096074.1"/>
    <property type="molecule type" value="Genomic_DNA"/>
</dbReference>
<feature type="domain" description="LysM" evidence="2">
    <location>
        <begin position="82"/>
        <end position="111"/>
    </location>
</feature>
<evidence type="ECO:0000313" key="50">
    <source>
        <dbReference type="EMBL" id="HAB6238187.1"/>
    </source>
</evidence>
<evidence type="ECO:0000313" key="13">
    <source>
        <dbReference type="EMBL" id="EBY5067634.1"/>
    </source>
</evidence>
<dbReference type="EMBL" id="DAAHFX010000028">
    <property type="protein sequence ID" value="HAB5942300.1"/>
    <property type="molecule type" value="Genomic_DNA"/>
</dbReference>
<evidence type="ECO:0000313" key="40">
    <source>
        <dbReference type="EMBL" id="HAB3684402.1"/>
    </source>
</evidence>
<dbReference type="EMBL" id="DAAWFY010000035">
    <property type="protein sequence ID" value="HAF7735195.1"/>
    <property type="molecule type" value="Genomic_DNA"/>
</dbReference>
<dbReference type="EMBL" id="AAHMZR010000070">
    <property type="protein sequence ID" value="EBY0578181.1"/>
    <property type="molecule type" value="Genomic_DNA"/>
</dbReference>
<evidence type="ECO:0000313" key="10">
    <source>
        <dbReference type="EMBL" id="EBU7988083.1"/>
    </source>
</evidence>
<reference evidence="51" key="5">
    <citation type="submission" date="2018-07" db="EMBL/GenBank/DDBJ databases">
        <authorList>
            <consortium name="NCBI Pathogen Detection Project"/>
        </authorList>
    </citation>
    <scope>NUCLEOTIDE SEQUENCE</scope>
    <source>
        <strain evidence="51">09-3426</strain>
        <strain evidence="66">10-7240</strain>
        <strain evidence="64">10-7243</strain>
        <strain evidence="65">11-5588</strain>
        <strain evidence="67">12-3191</strain>
        <strain evidence="63">13-0431</strain>
        <strain evidence="69">13-2460</strain>
        <strain evidence="62">13-5657</strain>
        <strain evidence="52">CE06.035</strain>
        <strain evidence="68">Salm201708953</strain>
        <strain evidence="31">Salmonella enterica</strain>
        <strain evidence="55">Sam_3440b185-6731-4f40-abe7-826e6475c527</strain>
        <strain evidence="56">Sam_5f569ebd-755b-4147-8429-4678b9c250cc</strain>
        <strain evidence="54">Sam_8b55db79-2e89-45d5-a9a1-8092f0a17964</strain>
        <strain evidence="53">Sam_997f2e98-28ae-496a-bdd7-14b549d092b4</strain>
    </source>
</reference>
<dbReference type="EMBL" id="DAAQYH010000074">
    <property type="protein sequence ID" value="HAE1373504.1"/>
    <property type="molecule type" value="Genomic_DNA"/>
</dbReference>
<evidence type="ECO:0000313" key="49">
    <source>
        <dbReference type="EMBL" id="HAB5942300.1"/>
    </source>
</evidence>
<evidence type="ECO:0000313" key="35">
    <source>
        <dbReference type="EMBL" id="HAB1827482.1"/>
    </source>
</evidence>
<dbReference type="EMBL" id="DAAGMN010000214">
    <property type="protein sequence ID" value="HAB3684402.1"/>
    <property type="molecule type" value="Genomic_DNA"/>
</dbReference>
<dbReference type="EMBL" id="AAHYFF010000066">
    <property type="protein sequence ID" value="ECB6382381.1"/>
    <property type="molecule type" value="Genomic_DNA"/>
</dbReference>
<evidence type="ECO:0000313" key="30">
    <source>
        <dbReference type="EMBL" id="EDH9232229.1"/>
    </source>
</evidence>
<evidence type="ECO:0000313" key="23">
    <source>
        <dbReference type="EMBL" id="EDB6499953.1"/>
    </source>
</evidence>
<evidence type="ECO:0000313" key="64">
    <source>
        <dbReference type="EMBL" id="HAE7506523.1"/>
    </source>
</evidence>
<dbReference type="EMBL" id="AAHDEP010000090">
    <property type="protein sequence ID" value="EBU7988083.1"/>
    <property type="molecule type" value="Genomic_DNA"/>
</dbReference>
<evidence type="ECO:0000313" key="27">
    <source>
        <dbReference type="EMBL" id="EDH5704309.1"/>
    </source>
</evidence>
<dbReference type="EMBL" id="AALSOQ010000064">
    <property type="protein sequence ID" value="EDC9469852.1"/>
    <property type="molecule type" value="Genomic_DNA"/>
</dbReference>
<dbReference type="EMBL" id="DAARZX010000010">
    <property type="protein sequence ID" value="HAE4619770.1"/>
    <property type="molecule type" value="Genomic_DNA"/>
</dbReference>
<dbReference type="EMBL" id="DAAQNS010000036">
    <property type="protein sequence ID" value="HAE0115389.1"/>
    <property type="molecule type" value="Genomic_DNA"/>
</dbReference>
<evidence type="ECO:0000313" key="21">
    <source>
        <dbReference type="EMBL" id="ECT6086672.1"/>
    </source>
</evidence>
<evidence type="ECO:0000313" key="39">
    <source>
        <dbReference type="EMBL" id="HAB2426858.1"/>
    </source>
</evidence>
<dbReference type="EMBL" id="DAATOG010000046">
    <property type="protein sequence ID" value="HAE9395017.1"/>
    <property type="molecule type" value="Genomic_DNA"/>
</dbReference>
<dbReference type="EMBL" id="DAAWBV010000094">
    <property type="protein sequence ID" value="HAF7242094.1"/>
    <property type="molecule type" value="Genomic_DNA"/>
</dbReference>
<dbReference type="EMBL" id="DAAPXI010000011">
    <property type="protein sequence ID" value="HAD8176545.1"/>
    <property type="molecule type" value="Genomic_DNA"/>
</dbReference>
<dbReference type="EMBL" id="DAAGBW010000024">
    <property type="protein sequence ID" value="HAB2426858.1"/>
    <property type="molecule type" value="Genomic_DNA"/>
</dbReference>
<protein>
    <submittedName>
        <fullName evidence="70">LysM peptidoglycan-binding domain-containing protein</fullName>
    </submittedName>
</protein>
<evidence type="ECO:0000313" key="62">
    <source>
        <dbReference type="EMBL" id="HAE4619770.1"/>
    </source>
</evidence>
<gene>
    <name evidence="21" type="ORF">A3Z75_24850</name>
    <name evidence="23" type="ORF">AL996_25120</name>
    <name evidence="26" type="ORF">B7643_23380</name>
    <name evidence="25" type="ORF">B7S77_15150</name>
    <name evidence="22" type="ORF">BEI99_23915</name>
    <name evidence="24" type="ORF">BH418_24745</name>
    <name evidence="70" type="ORF">C4792_26140</name>
    <name evidence="27" type="ORF">CB179_23160</name>
    <name evidence="28" type="ORF">CB381_22800</name>
    <name evidence="29" type="ORF">CBN47_04500</name>
    <name evidence="30" type="ORF">CC399_22755</name>
    <name evidence="13" type="ORF">D4487_24825</name>
    <name evidence="14" type="ORF">D5800_24070</name>
    <name evidence="3" type="ORF">DEM85_24645</name>
    <name evidence="5" type="ORF">DKS77_24830</name>
    <name evidence="10" type="ORF">DLB38_25790</name>
    <name evidence="7" type="ORF">DN360_24390</name>
    <name evidence="6" type="ORF">DNV88_25750</name>
    <name evidence="8" type="ORF">DTG92_23805</name>
    <name evidence="9" type="ORF">DTV28_23955</name>
    <name evidence="12" type="ORF">DU232_25010</name>
    <name evidence="11" type="ORF">DUR08_25175</name>
    <name evidence="20" type="ORF">E0T08_23610</name>
    <name evidence="15" type="ORF">EBC43_23950</name>
    <name evidence="16" type="ORF">EEQ47_23515</name>
    <name evidence="17" type="ORF">EPK73_23090</name>
    <name evidence="18" type="ORF">EVU59_22950</name>
    <name evidence="19" type="ORF">EZX27_23850</name>
    <name evidence="4" type="ORF">FIR09_23545</name>
    <name evidence="51" type="ORF">G0D82_08945</name>
    <name evidence="52" type="ORF">G1157_19695</name>
    <name evidence="55" type="ORF">G2167_15585</name>
    <name evidence="53" type="ORF">G2187_19855</name>
    <name evidence="56" type="ORF">G2192_24645</name>
    <name evidence="54" type="ORF">G2213_25875</name>
    <name evidence="57" type="ORF">G2913_23560</name>
    <name evidence="60" type="ORF">G2960_22880</name>
    <name evidence="58" type="ORF">G2966_22880</name>
    <name evidence="61" type="ORF">G2970_12155</name>
    <name evidence="59" type="ORF">G2990_22905</name>
    <name evidence="62" type="ORF">G4D20_003518</name>
    <name evidence="63" type="ORF">G4K93_002748</name>
    <name evidence="64" type="ORF">G4P07_004953</name>
    <name evidence="65" type="ORF">G4P20_004815</name>
    <name evidence="66" type="ORF">G4Y13_004607</name>
    <name evidence="69" type="ORF">G9336_004755</name>
    <name evidence="67" type="ORF">G9C70_004740</name>
    <name evidence="68" type="ORF">G9X09_004739</name>
    <name evidence="45" type="ORF">GB020_17660</name>
    <name evidence="39" type="ORF">GB182_23040</name>
    <name evidence="46" type="ORF">GB193_22735</name>
    <name evidence="49" type="ORF">GB352_23050</name>
    <name evidence="38" type="ORF">GB356_23035</name>
    <name evidence="35" type="ORF">GB388_23245</name>
    <name evidence="50" type="ORF">GB394_18620</name>
    <name evidence="33" type="ORF">GB423_17105</name>
    <name evidence="43" type="ORF">GB430_21135</name>
    <name evidence="41" type="ORF">GB441_22595</name>
    <name evidence="42" type="ORF">GB481_16425</name>
    <name evidence="37" type="ORF">GB613_22790</name>
    <name evidence="47" type="ORF">GBR77_23505</name>
    <name evidence="48" type="ORF">GBS17_23070</name>
    <name evidence="40" type="ORF">GBV99_22810</name>
    <name evidence="32" type="ORF">GBX08_17140</name>
    <name evidence="31" type="ORF">GBX75_12420</name>
    <name evidence="34" type="ORF">GBY12_17645</name>
    <name evidence="36" type="ORF">GBY78_23390</name>
    <name evidence="44" type="ORF">GBZ43_22825</name>
</gene>
<evidence type="ECO:0000313" key="7">
    <source>
        <dbReference type="EMBL" id="EBR8144290.1"/>
    </source>
</evidence>
<dbReference type="EMBL" id="AAGQWK010000055">
    <property type="protein sequence ID" value="EBR0144902.1"/>
    <property type="molecule type" value="Genomic_DNA"/>
</dbReference>
<reference evidence="25" key="4">
    <citation type="submission" date="2018-07" db="EMBL/GenBank/DDBJ databases">
        <authorList>
            <consortium name="PulseNet: The National Subtyping Network for Foodborne Disease Surveillance"/>
            <person name="Tarr C.L."/>
            <person name="Trees E."/>
            <person name="Katz L.S."/>
            <person name="Carleton-Romer H.A."/>
            <person name="Stroika S."/>
            <person name="Kucerova Z."/>
            <person name="Roache K.F."/>
            <person name="Sabol A.L."/>
            <person name="Besser J."/>
            <person name="Gerner-Smidt P."/>
        </authorList>
    </citation>
    <scope>NUCLEOTIDE SEQUENCE</scope>
    <source>
        <strain evidence="25">PNUSAS011306</strain>
        <strain evidence="26">PNUSAS011364</strain>
        <strain evidence="29">PNUSAS013764</strain>
    </source>
</reference>
<dbReference type="EMBL" id="DAAGUG010000205">
    <property type="protein sequence ID" value="HAB4592408.1"/>
    <property type="molecule type" value="Genomic_DNA"/>
</dbReference>
<evidence type="ECO:0000313" key="28">
    <source>
        <dbReference type="EMBL" id="EDH6342713.1"/>
    </source>
</evidence>
<dbReference type="EMBL" id="DAAQLP010000012">
    <property type="protein sequence ID" value="HAD9848012.1"/>
    <property type="molecule type" value="Genomic_DNA"/>
</dbReference>
<evidence type="ECO:0000313" key="54">
    <source>
        <dbReference type="EMBL" id="HAE0115389.1"/>
    </source>
</evidence>
<dbReference type="EMBL" id="AAGQKS010000086">
    <property type="protein sequence ID" value="EBQ8903946.1"/>
    <property type="molecule type" value="Genomic_DNA"/>
</dbReference>
<dbReference type="EMBL" id="DAAFYT010000136">
    <property type="protein sequence ID" value="HAB2061436.1"/>
    <property type="molecule type" value="Genomic_DNA"/>
</dbReference>
<evidence type="ECO:0000313" key="59">
    <source>
        <dbReference type="EMBL" id="HAE1373504.1"/>
    </source>
</evidence>
<evidence type="ECO:0000313" key="57">
    <source>
        <dbReference type="EMBL" id="HAE1221083.1"/>
    </source>
</evidence>
<dbReference type="EMBL" id="AAHVIS010000063">
    <property type="protein sequence ID" value="ECA7465143.1"/>
    <property type="molecule type" value="Genomic_DNA"/>
</dbReference>
<reference evidence="70 71" key="2">
    <citation type="submission" date="2018-04" db="EMBL/GenBank/DDBJ databases">
        <title>Serotype diversity and antimicrobial resistance among Salmonella enterica isolated from patients at an equine referral hospital.</title>
        <authorList>
            <person name="Leon I.M."/>
            <person name="Lawhon S.D."/>
            <person name="Norman K.N."/>
            <person name="Threadgill D.S."/>
            <person name="Ohta N."/>
            <person name="Vinasco J."/>
            <person name="Scott H.M."/>
        </authorList>
    </citation>
    <scope>NUCLEOTIDE SEQUENCE [LARGE SCALE GENOMIC DNA]</scope>
    <source>
        <strain evidence="70 71">167</strain>
    </source>
</reference>
<evidence type="ECO:0000256" key="1">
    <source>
        <dbReference type="SAM" id="Phobius"/>
    </source>
</evidence>
<dbReference type="EMBL" id="DAATXT010000102">
    <property type="protein sequence ID" value="HAF0562926.1"/>
    <property type="molecule type" value="Genomic_DNA"/>
</dbReference>
<evidence type="ECO:0000313" key="52">
    <source>
        <dbReference type="EMBL" id="HAD8176545.1"/>
    </source>
</evidence>
<dbReference type="EMBL" id="AAMIBF010000047">
    <property type="protein sequence ID" value="EDH5704309.1"/>
    <property type="molecule type" value="Genomic_DNA"/>
</dbReference>
<evidence type="ECO:0000313" key="18">
    <source>
        <dbReference type="EMBL" id="ECB2571493.1"/>
    </source>
</evidence>
<evidence type="ECO:0000313" key="17">
    <source>
        <dbReference type="EMBL" id="ECA7465143.1"/>
    </source>
</evidence>
<evidence type="ECO:0000313" key="33">
    <source>
        <dbReference type="EMBL" id="HAB1709795.1"/>
    </source>
</evidence>
<dbReference type="EMBL" id="DAARAH010000073">
    <property type="protein sequence ID" value="HAE1606519.1"/>
    <property type="molecule type" value="Genomic_DNA"/>
</dbReference>
<evidence type="ECO:0000313" key="69">
    <source>
        <dbReference type="EMBL" id="HAF7735195.1"/>
    </source>
</evidence>
<name>A0A2T9HPA6_SALET</name>
<dbReference type="EMBL" id="DAAFWP010000011">
    <property type="protein sequence ID" value="HAB1804071.1"/>
    <property type="molecule type" value="Genomic_DNA"/>
</dbReference>
<evidence type="ECO:0000313" key="11">
    <source>
        <dbReference type="EMBL" id="EBY0578181.1"/>
    </source>
</evidence>
<dbReference type="EMBL" id="DAAMIM010000006">
    <property type="protein sequence ID" value="HAC6810071.1"/>
    <property type="molecule type" value="Genomic_DNA"/>
</dbReference>